<evidence type="ECO:0000256" key="1">
    <source>
        <dbReference type="ARBA" id="ARBA00010520"/>
    </source>
</evidence>
<feature type="compositionally biased region" description="Basic and acidic residues" evidence="4">
    <location>
        <begin position="19"/>
        <end position="34"/>
    </location>
</feature>
<dbReference type="GO" id="GO:0004864">
    <property type="term" value="F:protein phosphatase inhibitor activity"/>
    <property type="evidence" value="ECO:0007669"/>
    <property type="project" value="UniProtKB-KW"/>
</dbReference>
<dbReference type="EnsemblMetazoa" id="GPAI000927-RA">
    <property type="protein sequence ID" value="GPAI000927-PA"/>
    <property type="gene ID" value="GPAI000927"/>
</dbReference>
<dbReference type="VEuPathDB" id="VectorBase:GPAI000927"/>
<keyword evidence="3" id="KW-0650">Protein phosphatase inhibitor</keyword>
<comment type="similarity">
    <text evidence="1">Belongs to the endosulfine family.</text>
</comment>
<evidence type="ECO:0000256" key="2">
    <source>
        <dbReference type="ARBA" id="ARBA00022776"/>
    </source>
</evidence>
<dbReference type="PANTHER" id="PTHR10358:SF6">
    <property type="entry name" value="ENDOSULFINE, ISOFORM A"/>
    <property type="match status" value="1"/>
</dbReference>
<feature type="compositionally biased region" description="Polar residues" evidence="4">
    <location>
        <begin position="1"/>
        <end position="17"/>
    </location>
</feature>
<reference evidence="5" key="2">
    <citation type="submission" date="2020-05" db="UniProtKB">
        <authorList>
            <consortium name="EnsemblMetazoa"/>
        </authorList>
    </citation>
    <scope>IDENTIFICATION</scope>
    <source>
        <strain evidence="5">IAEA</strain>
    </source>
</reference>
<evidence type="ECO:0000256" key="3">
    <source>
        <dbReference type="ARBA" id="ARBA00023272"/>
    </source>
</evidence>
<dbReference type="PANTHER" id="PTHR10358">
    <property type="entry name" value="ENDOSULFINE"/>
    <property type="match status" value="1"/>
</dbReference>
<feature type="region of interest" description="Disordered" evidence="4">
    <location>
        <begin position="1"/>
        <end position="34"/>
    </location>
</feature>
<proteinExistence type="inferred from homology"/>
<dbReference type="AlphaFoldDB" id="A0A1A9Z1M2"/>
<dbReference type="Proteomes" id="UP000092445">
    <property type="component" value="Unassembled WGS sequence"/>
</dbReference>
<dbReference type="GO" id="GO:0005737">
    <property type="term" value="C:cytoplasm"/>
    <property type="evidence" value="ECO:0007669"/>
    <property type="project" value="TreeGrafter"/>
</dbReference>
<evidence type="ECO:0000256" key="4">
    <source>
        <dbReference type="SAM" id="MobiDB-lite"/>
    </source>
</evidence>
<sequence>MNFSRGNDNNRVATNNESSEERLSTHEMERREEEKLKAKYPILKSSNIKNIMVMKYLHKGQKYFDSGDYQMAKQKGHDVSQVFPYIVTGDIIPTIETLRVRKSSTIQGKCSVTQCNKPETPIADLLIIPVFRGQVFVTIQCFSCQYLLNHPQDYLHLRFHDAKYNNEEKKSEATAKYSFALRGSATIVFCPGFQFAGQTSPCSSVNWNACTKRNVSSTLRPTVISLISRAIFIDLSASNGMSISPKPPWRRGVLTQAKYLRQK</sequence>
<reference evidence="6" key="1">
    <citation type="submission" date="2014-03" db="EMBL/GenBank/DDBJ databases">
        <authorList>
            <person name="Aksoy S."/>
            <person name="Warren W."/>
            <person name="Wilson R.K."/>
        </authorList>
    </citation>
    <scope>NUCLEOTIDE SEQUENCE [LARGE SCALE GENOMIC DNA]</scope>
    <source>
        <strain evidence="6">IAEA</strain>
    </source>
</reference>
<keyword evidence="2" id="KW-0498">Mitosis</keyword>
<protein>
    <submittedName>
        <fullName evidence="5">Uncharacterized protein</fullName>
    </submittedName>
</protein>
<dbReference type="STRING" id="7398.A0A1A9Z1M2"/>
<evidence type="ECO:0000313" key="5">
    <source>
        <dbReference type="EnsemblMetazoa" id="GPAI000927-PA"/>
    </source>
</evidence>
<keyword evidence="6" id="KW-1185">Reference proteome</keyword>
<keyword evidence="2" id="KW-0132">Cell division</keyword>
<dbReference type="InterPro" id="IPR006760">
    <property type="entry name" value="Endosulphine"/>
</dbReference>
<accession>A0A1A9Z1M2</accession>
<keyword evidence="2" id="KW-0131">Cell cycle</keyword>
<evidence type="ECO:0000313" key="6">
    <source>
        <dbReference type="Proteomes" id="UP000092445"/>
    </source>
</evidence>
<name>A0A1A9Z1M2_GLOPL</name>
<organism evidence="5 6">
    <name type="scientific">Glossina pallidipes</name>
    <name type="common">Tsetse fly</name>
    <dbReference type="NCBI Taxonomy" id="7398"/>
    <lineage>
        <taxon>Eukaryota</taxon>
        <taxon>Metazoa</taxon>
        <taxon>Ecdysozoa</taxon>
        <taxon>Arthropoda</taxon>
        <taxon>Hexapoda</taxon>
        <taxon>Insecta</taxon>
        <taxon>Pterygota</taxon>
        <taxon>Neoptera</taxon>
        <taxon>Endopterygota</taxon>
        <taxon>Diptera</taxon>
        <taxon>Brachycera</taxon>
        <taxon>Muscomorpha</taxon>
        <taxon>Hippoboscoidea</taxon>
        <taxon>Glossinidae</taxon>
        <taxon>Glossina</taxon>
    </lineage>
</organism>